<dbReference type="InterPro" id="IPR050188">
    <property type="entry name" value="RluA_PseudoU_synthase"/>
</dbReference>
<keyword evidence="9" id="KW-1185">Reference proteome</keyword>
<keyword evidence="5" id="KW-0694">RNA-binding</keyword>
<evidence type="ECO:0000256" key="3">
    <source>
        <dbReference type="ARBA" id="ARBA00023235"/>
    </source>
</evidence>
<dbReference type="EMBL" id="CP013213">
    <property type="protein sequence ID" value="AMC93870.1"/>
    <property type="molecule type" value="Genomic_DNA"/>
</dbReference>
<dbReference type="AlphaFoldDB" id="A0A120JTT2"/>
<evidence type="ECO:0000256" key="4">
    <source>
        <dbReference type="PIRSR" id="PIRSR606225-1"/>
    </source>
</evidence>
<accession>A0A120JTT2</accession>
<dbReference type="Proteomes" id="UP000063781">
    <property type="component" value="Chromosome"/>
</dbReference>
<dbReference type="EC" id="5.4.99.-" evidence="6"/>
<dbReference type="InterPro" id="IPR006145">
    <property type="entry name" value="PsdUridine_synth_RsuA/RluA"/>
</dbReference>
<dbReference type="KEGG" id="erl:AOC36_07700"/>
<dbReference type="NCBIfam" id="TIGR00005">
    <property type="entry name" value="rluA_subfam"/>
    <property type="match status" value="1"/>
</dbReference>
<sequence length="304" mass="34732">MIKLIVELEYDNERLDVFLAQMVENTSRSVIQSWIKKGNVNVNGSPSKANTRLREGDVVQFHVEVVDTTLAPVNMDLDIVYEDDHLLIINKPRDMVVHPSMTTLDRPTLVHGLLAYTDQLSDINGELRPGIVHRIDKDTSGLLVVAKTNEAHEKLVEDLKEHLIKREYMALVHHVMEHQSILVDAPIGRDPKHRQRMAVTDVNSKPATTRMFVIENYAQEDMSLIRCELETGRTHQIRVHCKYINHPIVGDKTYSYRNTPDIGGQWLHAYALTLNHPITGEPLHFEVEIPHQLQAFLDTVRGDV</sequence>
<dbReference type="SUPFAM" id="SSF55174">
    <property type="entry name" value="Alpha-L RNA-binding motif"/>
    <property type="match status" value="1"/>
</dbReference>
<dbReference type="PROSITE" id="PS50889">
    <property type="entry name" value="S4"/>
    <property type="match status" value="1"/>
</dbReference>
<dbReference type="InterPro" id="IPR036986">
    <property type="entry name" value="S4_RNA-bd_sf"/>
</dbReference>
<dbReference type="PANTHER" id="PTHR21600:SF44">
    <property type="entry name" value="RIBOSOMAL LARGE SUBUNIT PSEUDOURIDINE SYNTHASE D"/>
    <property type="match status" value="1"/>
</dbReference>
<dbReference type="OrthoDB" id="9807829at2"/>
<dbReference type="Pfam" id="PF00849">
    <property type="entry name" value="PseudoU_synth_2"/>
    <property type="match status" value="1"/>
</dbReference>
<dbReference type="Gene3D" id="3.10.290.10">
    <property type="entry name" value="RNA-binding S4 domain"/>
    <property type="match status" value="1"/>
</dbReference>
<gene>
    <name evidence="8" type="ORF">AOC36_07700</name>
</gene>
<comment type="similarity">
    <text evidence="2 6">Belongs to the pseudouridine synthase RluA family.</text>
</comment>
<comment type="function">
    <text evidence="6">Responsible for synthesis of pseudouridine from uracil.</text>
</comment>
<dbReference type="SMART" id="SM00363">
    <property type="entry name" value="S4"/>
    <property type="match status" value="1"/>
</dbReference>
<dbReference type="GO" id="GO:0000455">
    <property type="term" value="P:enzyme-directed rRNA pseudouridine synthesis"/>
    <property type="evidence" value="ECO:0007669"/>
    <property type="project" value="UniProtKB-ARBA"/>
</dbReference>
<evidence type="ECO:0000313" key="8">
    <source>
        <dbReference type="EMBL" id="AMC93870.1"/>
    </source>
</evidence>
<dbReference type="GO" id="GO:0120159">
    <property type="term" value="F:rRNA pseudouridine synthase activity"/>
    <property type="evidence" value="ECO:0007669"/>
    <property type="project" value="UniProtKB-ARBA"/>
</dbReference>
<comment type="catalytic activity">
    <reaction evidence="1 6">
        <text>a uridine in RNA = a pseudouridine in RNA</text>
        <dbReference type="Rhea" id="RHEA:48348"/>
        <dbReference type="Rhea" id="RHEA-COMP:12068"/>
        <dbReference type="Rhea" id="RHEA-COMP:12069"/>
        <dbReference type="ChEBI" id="CHEBI:65314"/>
        <dbReference type="ChEBI" id="CHEBI:65315"/>
    </reaction>
</comment>
<dbReference type="CDD" id="cd00165">
    <property type="entry name" value="S4"/>
    <property type="match status" value="1"/>
</dbReference>
<dbReference type="CDD" id="cd02869">
    <property type="entry name" value="PseudoU_synth_RluA_like"/>
    <property type="match status" value="1"/>
</dbReference>
<dbReference type="InterPro" id="IPR006224">
    <property type="entry name" value="PsdUridine_synth_RluA-like_CS"/>
</dbReference>
<dbReference type="STRING" id="1514105.AOC36_07700"/>
<dbReference type="InterPro" id="IPR002942">
    <property type="entry name" value="S4_RNA-bd"/>
</dbReference>
<dbReference type="InterPro" id="IPR020103">
    <property type="entry name" value="PsdUridine_synth_cat_dom_sf"/>
</dbReference>
<dbReference type="RefSeq" id="WP_067633066.1">
    <property type="nucleotide sequence ID" value="NZ_CP013213.1"/>
</dbReference>
<protein>
    <recommendedName>
        <fullName evidence="6">Pseudouridine synthase</fullName>
        <ecNumber evidence="6">5.4.99.-</ecNumber>
    </recommendedName>
</protein>
<name>A0A120JTT2_9FIRM</name>
<reference evidence="8 9" key="1">
    <citation type="submission" date="2015-10" db="EMBL/GenBank/DDBJ databases">
        <title>Erysipelothrix larvae sp. LV19 isolated from the larval gut of the rhinoceros beetle, Trypoxylus dichotomus.</title>
        <authorList>
            <person name="Lim S."/>
            <person name="Kim B.-C."/>
        </authorList>
    </citation>
    <scope>NUCLEOTIDE SEQUENCE [LARGE SCALE GENOMIC DNA]</scope>
    <source>
        <strain evidence="8 9">LV19</strain>
    </source>
</reference>
<evidence type="ECO:0000313" key="9">
    <source>
        <dbReference type="Proteomes" id="UP000063781"/>
    </source>
</evidence>
<evidence type="ECO:0000256" key="6">
    <source>
        <dbReference type="RuleBase" id="RU362028"/>
    </source>
</evidence>
<evidence type="ECO:0000259" key="7">
    <source>
        <dbReference type="SMART" id="SM00363"/>
    </source>
</evidence>
<dbReference type="SUPFAM" id="SSF55120">
    <property type="entry name" value="Pseudouridine synthase"/>
    <property type="match status" value="1"/>
</dbReference>
<evidence type="ECO:0000256" key="2">
    <source>
        <dbReference type="ARBA" id="ARBA00010876"/>
    </source>
</evidence>
<dbReference type="Pfam" id="PF01479">
    <property type="entry name" value="S4"/>
    <property type="match status" value="1"/>
</dbReference>
<dbReference type="Gene3D" id="3.30.2350.10">
    <property type="entry name" value="Pseudouridine synthase"/>
    <property type="match status" value="1"/>
</dbReference>
<proteinExistence type="inferred from homology"/>
<dbReference type="GO" id="GO:0003723">
    <property type="term" value="F:RNA binding"/>
    <property type="evidence" value="ECO:0007669"/>
    <property type="project" value="UniProtKB-KW"/>
</dbReference>
<dbReference type="PANTHER" id="PTHR21600">
    <property type="entry name" value="MITOCHONDRIAL RNA PSEUDOURIDINE SYNTHASE"/>
    <property type="match status" value="1"/>
</dbReference>
<dbReference type="InterPro" id="IPR006225">
    <property type="entry name" value="PsdUridine_synth_RluC/D"/>
</dbReference>
<organism evidence="8 9">
    <name type="scientific">Erysipelothrix larvae</name>
    <dbReference type="NCBI Taxonomy" id="1514105"/>
    <lineage>
        <taxon>Bacteria</taxon>
        <taxon>Bacillati</taxon>
        <taxon>Bacillota</taxon>
        <taxon>Erysipelotrichia</taxon>
        <taxon>Erysipelotrichales</taxon>
        <taxon>Erysipelotrichaceae</taxon>
        <taxon>Erysipelothrix</taxon>
    </lineage>
</organism>
<feature type="domain" description="RNA-binding S4" evidence="7">
    <location>
        <begin position="13"/>
        <end position="74"/>
    </location>
</feature>
<dbReference type="PROSITE" id="PS01129">
    <property type="entry name" value="PSI_RLU"/>
    <property type="match status" value="1"/>
</dbReference>
<evidence type="ECO:0000256" key="1">
    <source>
        <dbReference type="ARBA" id="ARBA00000073"/>
    </source>
</evidence>
<evidence type="ECO:0000256" key="5">
    <source>
        <dbReference type="PROSITE-ProRule" id="PRU00182"/>
    </source>
</evidence>
<keyword evidence="3 6" id="KW-0413">Isomerase</keyword>
<feature type="active site" evidence="4">
    <location>
        <position position="136"/>
    </location>
</feature>